<dbReference type="OrthoDB" id="538223at2759"/>
<accession>A0A1J8QX08</accession>
<gene>
    <name evidence="2" type="ORF">AZE42_06467</name>
</gene>
<dbReference type="EMBL" id="LVVM01003923">
    <property type="protein sequence ID" value="OJA14034.1"/>
    <property type="molecule type" value="Genomic_DNA"/>
</dbReference>
<dbReference type="SUPFAM" id="SSF50978">
    <property type="entry name" value="WD40 repeat-like"/>
    <property type="match status" value="1"/>
</dbReference>
<dbReference type="AlphaFoldDB" id="A0A1J8QX08"/>
<reference evidence="2 3" key="1">
    <citation type="submission" date="2016-03" db="EMBL/GenBank/DDBJ databases">
        <title>Comparative genomics of the ectomycorrhizal sister species Rhizopogon vinicolor and Rhizopogon vesiculosus (Basidiomycota: Boletales) reveals a divergence of the mating type B locus.</title>
        <authorList>
            <person name="Mujic A.B."/>
            <person name="Kuo A."/>
            <person name="Tritt A."/>
            <person name="Lipzen A."/>
            <person name="Chen C."/>
            <person name="Johnson J."/>
            <person name="Sharma A."/>
            <person name="Barry K."/>
            <person name="Grigoriev I.V."/>
            <person name="Spatafora J.W."/>
        </authorList>
    </citation>
    <scope>NUCLEOTIDE SEQUENCE [LARGE SCALE GENOMIC DNA]</scope>
    <source>
        <strain evidence="2 3">AM-OR11-056</strain>
    </source>
</reference>
<dbReference type="Gene3D" id="2.130.10.10">
    <property type="entry name" value="YVTN repeat-like/Quinoprotein amine dehydrogenase"/>
    <property type="match status" value="1"/>
</dbReference>
<organism evidence="2 3">
    <name type="scientific">Rhizopogon vesiculosus</name>
    <dbReference type="NCBI Taxonomy" id="180088"/>
    <lineage>
        <taxon>Eukaryota</taxon>
        <taxon>Fungi</taxon>
        <taxon>Dikarya</taxon>
        <taxon>Basidiomycota</taxon>
        <taxon>Agaricomycotina</taxon>
        <taxon>Agaricomycetes</taxon>
        <taxon>Agaricomycetidae</taxon>
        <taxon>Boletales</taxon>
        <taxon>Suillineae</taxon>
        <taxon>Rhizopogonaceae</taxon>
        <taxon>Rhizopogon</taxon>
    </lineage>
</organism>
<feature type="repeat" description="WD" evidence="1">
    <location>
        <begin position="36"/>
        <end position="77"/>
    </location>
</feature>
<proteinExistence type="predicted"/>
<evidence type="ECO:0000256" key="1">
    <source>
        <dbReference type="PROSITE-ProRule" id="PRU00221"/>
    </source>
</evidence>
<dbReference type="Pfam" id="PF00400">
    <property type="entry name" value="WD40"/>
    <property type="match status" value="1"/>
</dbReference>
<protein>
    <submittedName>
        <fullName evidence="2">Uncharacterized protein</fullName>
    </submittedName>
</protein>
<name>A0A1J8QX08_9AGAM</name>
<sequence>MPTMISISTPGAANRLIEVMTLAGHETTFDDSSDGTGEERKTAVSISYFPDGKHIISGSGDKIIRRWDLQAGKEVQEARIVCEEKVTCEVAVSMNGRCVIPAGEYFGDGGPNAYEVETGIMKTFEGHSREIRSIDVS</sequence>
<comment type="caution">
    <text evidence="2">The sequence shown here is derived from an EMBL/GenBank/DDBJ whole genome shotgun (WGS) entry which is preliminary data.</text>
</comment>
<dbReference type="PROSITE" id="PS50082">
    <property type="entry name" value="WD_REPEATS_2"/>
    <property type="match status" value="1"/>
</dbReference>
<dbReference type="InterPro" id="IPR015943">
    <property type="entry name" value="WD40/YVTN_repeat-like_dom_sf"/>
</dbReference>
<dbReference type="InterPro" id="IPR001680">
    <property type="entry name" value="WD40_rpt"/>
</dbReference>
<keyword evidence="3" id="KW-1185">Reference proteome</keyword>
<dbReference type="Proteomes" id="UP000183567">
    <property type="component" value="Unassembled WGS sequence"/>
</dbReference>
<evidence type="ECO:0000313" key="2">
    <source>
        <dbReference type="EMBL" id="OJA14034.1"/>
    </source>
</evidence>
<dbReference type="SMART" id="SM00320">
    <property type="entry name" value="WD40"/>
    <property type="match status" value="1"/>
</dbReference>
<dbReference type="PROSITE" id="PS50294">
    <property type="entry name" value="WD_REPEATS_REGION"/>
    <property type="match status" value="1"/>
</dbReference>
<evidence type="ECO:0000313" key="3">
    <source>
        <dbReference type="Proteomes" id="UP000183567"/>
    </source>
</evidence>
<dbReference type="InterPro" id="IPR036322">
    <property type="entry name" value="WD40_repeat_dom_sf"/>
</dbReference>
<keyword evidence="1" id="KW-0853">WD repeat</keyword>
<feature type="non-terminal residue" evidence="2">
    <location>
        <position position="137"/>
    </location>
</feature>